<evidence type="ECO:0000313" key="2">
    <source>
        <dbReference type="Proteomes" id="UP001458880"/>
    </source>
</evidence>
<evidence type="ECO:0008006" key="3">
    <source>
        <dbReference type="Google" id="ProtNLM"/>
    </source>
</evidence>
<comment type="caution">
    <text evidence="1">The sequence shown here is derived from an EMBL/GenBank/DDBJ whole genome shotgun (WGS) entry which is preliminary data.</text>
</comment>
<evidence type="ECO:0000313" key="1">
    <source>
        <dbReference type="EMBL" id="KAK9751543.1"/>
    </source>
</evidence>
<gene>
    <name evidence="1" type="ORF">QE152_g4894</name>
</gene>
<protein>
    <recommendedName>
        <fullName evidence="3">Nuclease HARBI1</fullName>
    </recommendedName>
</protein>
<dbReference type="Proteomes" id="UP001458880">
    <property type="component" value="Unassembled WGS sequence"/>
</dbReference>
<organism evidence="1 2">
    <name type="scientific">Popillia japonica</name>
    <name type="common">Japanese beetle</name>
    <dbReference type="NCBI Taxonomy" id="7064"/>
    <lineage>
        <taxon>Eukaryota</taxon>
        <taxon>Metazoa</taxon>
        <taxon>Ecdysozoa</taxon>
        <taxon>Arthropoda</taxon>
        <taxon>Hexapoda</taxon>
        <taxon>Insecta</taxon>
        <taxon>Pterygota</taxon>
        <taxon>Neoptera</taxon>
        <taxon>Endopterygota</taxon>
        <taxon>Coleoptera</taxon>
        <taxon>Polyphaga</taxon>
        <taxon>Scarabaeiformia</taxon>
        <taxon>Scarabaeidae</taxon>
        <taxon>Rutelinae</taxon>
        <taxon>Popillia</taxon>
    </lineage>
</organism>
<keyword evidence="2" id="KW-1185">Reference proteome</keyword>
<dbReference type="EMBL" id="JASPKY010000027">
    <property type="protein sequence ID" value="KAK9751543.1"/>
    <property type="molecule type" value="Genomic_DNA"/>
</dbReference>
<proteinExistence type="predicted"/>
<sequence length="128" mass="14079">MYTAILATGTFQNAIGDNMGLHTSTISRIVKKVLHSVAALAVNEVKMPVSPEEIAHVEQEFMGMYCFPHVIGCIVGAHITIQSPGGDNAQSYRNRKGIFPIMCRWYVILALRLEVLMPAGQDLHTIVL</sequence>
<dbReference type="AlphaFoldDB" id="A0AAW1MYN7"/>
<accession>A0AAW1MYN7</accession>
<name>A0AAW1MYN7_POPJA</name>
<reference evidence="1 2" key="1">
    <citation type="journal article" date="2024" name="BMC Genomics">
        <title>De novo assembly and annotation of Popillia japonica's genome with initial clues to its potential as an invasive pest.</title>
        <authorList>
            <person name="Cucini C."/>
            <person name="Boschi S."/>
            <person name="Funari R."/>
            <person name="Cardaioli E."/>
            <person name="Iannotti N."/>
            <person name="Marturano G."/>
            <person name="Paoli F."/>
            <person name="Bruttini M."/>
            <person name="Carapelli A."/>
            <person name="Frati F."/>
            <person name="Nardi F."/>
        </authorList>
    </citation>
    <scope>NUCLEOTIDE SEQUENCE [LARGE SCALE GENOMIC DNA]</scope>
    <source>
        <strain evidence="1">DMR45628</strain>
    </source>
</reference>